<keyword evidence="2" id="KW-1185">Reference proteome</keyword>
<dbReference type="STRING" id="582675.SAMN05192565_106171"/>
<proteinExistence type="predicted"/>
<name>A0A1I2T7K8_9HYPH</name>
<dbReference type="AlphaFoldDB" id="A0A1I2T7K8"/>
<accession>A0A1I2T7K8</accession>
<reference evidence="2" key="1">
    <citation type="submission" date="2016-10" db="EMBL/GenBank/DDBJ databases">
        <authorList>
            <person name="Varghese N."/>
            <person name="Submissions S."/>
        </authorList>
    </citation>
    <scope>NUCLEOTIDE SEQUENCE [LARGE SCALE GENOMIC DNA]</scope>
    <source>
        <strain evidence="2">Gh-105</strain>
    </source>
</reference>
<evidence type="ECO:0000313" key="1">
    <source>
        <dbReference type="EMBL" id="SFG60875.1"/>
    </source>
</evidence>
<gene>
    <name evidence="1" type="ORF">SAMN05192565_106171</name>
</gene>
<dbReference type="OrthoDB" id="8479448at2"/>
<organism evidence="1 2">
    <name type="scientific">Methylobacterium gossipiicola</name>
    <dbReference type="NCBI Taxonomy" id="582675"/>
    <lineage>
        <taxon>Bacteria</taxon>
        <taxon>Pseudomonadati</taxon>
        <taxon>Pseudomonadota</taxon>
        <taxon>Alphaproteobacteria</taxon>
        <taxon>Hyphomicrobiales</taxon>
        <taxon>Methylobacteriaceae</taxon>
        <taxon>Methylobacterium</taxon>
    </lineage>
</organism>
<sequence length="316" mass="32648">MPAAPAGIADAVAILHAHAPRLAPDVSRTLAALLAEVEAVPAGAGLSLNADGGAVEFACSSLSADLRYVVDFGGAVRTRLARIADWLAAHGAGAGDLAAARRLQAQGAPRWGAWLGVRHRPGAPPAFKVYVEVPPGTEPGGSGLIHPPGWPEQDGTALRPLLVGLGPEEGAREFYFEGRARGMPVARLAGLLGRLGLAEHLEDLVALVGAFEFRRGGGRLPDIRFGFSERATPTGPPVFSLIAFAQDFAGGDAELRAALLRCADRRGFDLGPYADLTASFAARPAGGSRHNMITFLVGAGIGPGLQVSFRPPALSD</sequence>
<dbReference type="EMBL" id="FOPM01000006">
    <property type="protein sequence ID" value="SFG60875.1"/>
    <property type="molecule type" value="Genomic_DNA"/>
</dbReference>
<protein>
    <submittedName>
        <fullName evidence="1">Uncharacterized protein</fullName>
    </submittedName>
</protein>
<evidence type="ECO:0000313" key="2">
    <source>
        <dbReference type="Proteomes" id="UP000199229"/>
    </source>
</evidence>
<dbReference type="RefSeq" id="WP_091970421.1">
    <property type="nucleotide sequence ID" value="NZ_FOPM01000006.1"/>
</dbReference>
<dbReference type="Proteomes" id="UP000199229">
    <property type="component" value="Unassembled WGS sequence"/>
</dbReference>